<gene>
    <name evidence="1" type="ORF">J2S17_000103</name>
</gene>
<dbReference type="InterPro" id="IPR010035">
    <property type="entry name" value="Thi_S"/>
</dbReference>
<accession>A0ABU0ABI1</accession>
<keyword evidence="2" id="KW-1185">Reference proteome</keyword>
<dbReference type="InterPro" id="IPR012675">
    <property type="entry name" value="Beta-grasp_dom_sf"/>
</dbReference>
<comment type="caution">
    <text evidence="1">The sequence shown here is derived from an EMBL/GenBank/DDBJ whole genome shotgun (WGS) entry which is preliminary data.</text>
</comment>
<dbReference type="EMBL" id="JAUSUB010000001">
    <property type="protein sequence ID" value="MDQ0268234.1"/>
    <property type="molecule type" value="Genomic_DNA"/>
</dbReference>
<evidence type="ECO:0000313" key="2">
    <source>
        <dbReference type="Proteomes" id="UP001238088"/>
    </source>
</evidence>
<name>A0ABU0ABI1_9BACI</name>
<sequence>MNLVVNGNDVNIPDSVQTVLALLNHFQLENKIVIVEINHSIINKSLYEETNISDGDHIEIVHFVGGG</sequence>
<evidence type="ECO:0000313" key="1">
    <source>
        <dbReference type="EMBL" id="MDQ0268234.1"/>
    </source>
</evidence>
<dbReference type="SUPFAM" id="SSF54285">
    <property type="entry name" value="MoaD/ThiS"/>
    <property type="match status" value="1"/>
</dbReference>
<dbReference type="Proteomes" id="UP001238088">
    <property type="component" value="Unassembled WGS sequence"/>
</dbReference>
<dbReference type="PANTHER" id="PTHR34472">
    <property type="entry name" value="SULFUR CARRIER PROTEIN THIS"/>
    <property type="match status" value="1"/>
</dbReference>
<dbReference type="Pfam" id="PF02597">
    <property type="entry name" value="ThiS"/>
    <property type="match status" value="1"/>
</dbReference>
<proteinExistence type="predicted"/>
<protein>
    <submittedName>
        <fullName evidence="1">Sulfur carrier protein</fullName>
    </submittedName>
</protein>
<dbReference type="Gene3D" id="3.10.20.30">
    <property type="match status" value="1"/>
</dbReference>
<dbReference type="PANTHER" id="PTHR34472:SF1">
    <property type="entry name" value="SULFUR CARRIER PROTEIN THIS"/>
    <property type="match status" value="1"/>
</dbReference>
<dbReference type="NCBIfam" id="TIGR01683">
    <property type="entry name" value="thiS"/>
    <property type="match status" value="1"/>
</dbReference>
<reference evidence="1 2" key="1">
    <citation type="submission" date="2023-07" db="EMBL/GenBank/DDBJ databases">
        <title>Genomic Encyclopedia of Type Strains, Phase IV (KMG-IV): sequencing the most valuable type-strain genomes for metagenomic binning, comparative biology and taxonomic classification.</title>
        <authorList>
            <person name="Goeker M."/>
        </authorList>
    </citation>
    <scope>NUCLEOTIDE SEQUENCE [LARGE SCALE GENOMIC DNA]</scope>
    <source>
        <strain evidence="1 2">DSM 23494</strain>
    </source>
</reference>
<organism evidence="1 2">
    <name type="scientific">Cytobacillus purgationiresistens</name>
    <dbReference type="NCBI Taxonomy" id="863449"/>
    <lineage>
        <taxon>Bacteria</taxon>
        <taxon>Bacillati</taxon>
        <taxon>Bacillota</taxon>
        <taxon>Bacilli</taxon>
        <taxon>Bacillales</taxon>
        <taxon>Bacillaceae</taxon>
        <taxon>Cytobacillus</taxon>
    </lineage>
</organism>
<dbReference type="CDD" id="cd00565">
    <property type="entry name" value="Ubl_ThiS"/>
    <property type="match status" value="1"/>
</dbReference>
<dbReference type="RefSeq" id="WP_307470832.1">
    <property type="nucleotide sequence ID" value="NZ_JAUSUB010000001.1"/>
</dbReference>
<dbReference type="InterPro" id="IPR016155">
    <property type="entry name" value="Mopterin_synth/thiamin_S_b"/>
</dbReference>
<dbReference type="InterPro" id="IPR003749">
    <property type="entry name" value="ThiS/MoaD-like"/>
</dbReference>